<dbReference type="EMBL" id="NAPY01000001">
    <property type="protein sequence ID" value="MUL34935.1"/>
    <property type="molecule type" value="Genomic_DNA"/>
</dbReference>
<reference evidence="2 3" key="1">
    <citation type="journal article" date="2019" name="Front. Microbiol.">
        <title>Genomic Features for Desiccation Tolerance and Sugar Biosynthesis in the Extremophile Gloeocapsopsis sp. UTEX B3054.</title>
        <authorList>
            <person name="Urrejola C."/>
            <person name="Alcorta J."/>
            <person name="Salas L."/>
            <person name="Vasquez M."/>
            <person name="Polz M.F."/>
            <person name="Vicuna R."/>
            <person name="Diez B."/>
        </authorList>
    </citation>
    <scope>NUCLEOTIDE SEQUENCE [LARGE SCALE GENOMIC DNA]</scope>
    <source>
        <strain evidence="2 3">1H9</strain>
    </source>
</reference>
<feature type="compositionally biased region" description="Polar residues" evidence="1">
    <location>
        <begin position="129"/>
        <end position="139"/>
    </location>
</feature>
<dbReference type="OrthoDB" id="583299at2"/>
<organism evidence="2 3">
    <name type="scientific">Gloeocapsopsis dulcis AAB1 = 1H9</name>
    <dbReference type="NCBI Taxonomy" id="1433147"/>
    <lineage>
        <taxon>Bacteria</taxon>
        <taxon>Bacillati</taxon>
        <taxon>Cyanobacteriota</taxon>
        <taxon>Cyanophyceae</taxon>
        <taxon>Oscillatoriophycideae</taxon>
        <taxon>Chroococcales</taxon>
        <taxon>Chroococcaceae</taxon>
        <taxon>Gloeocapsopsis</taxon>
        <taxon>Gloeocapsopsis dulcis</taxon>
    </lineage>
</organism>
<evidence type="ECO:0000313" key="3">
    <source>
        <dbReference type="Proteomes" id="UP000441797"/>
    </source>
</evidence>
<gene>
    <name evidence="2" type="ORF">BWI75_00785</name>
</gene>
<comment type="caution">
    <text evidence="2">The sequence shown here is derived from an EMBL/GenBank/DDBJ whole genome shotgun (WGS) entry which is preliminary data.</text>
</comment>
<accession>A0A6N8FRG3</accession>
<keyword evidence="3" id="KW-1185">Reference proteome</keyword>
<proteinExistence type="predicted"/>
<protein>
    <submittedName>
        <fullName evidence="2">Uncharacterized protein</fullName>
    </submittedName>
</protein>
<dbReference type="Proteomes" id="UP000441797">
    <property type="component" value="Unassembled WGS sequence"/>
</dbReference>
<evidence type="ECO:0000256" key="1">
    <source>
        <dbReference type="SAM" id="MobiDB-lite"/>
    </source>
</evidence>
<feature type="region of interest" description="Disordered" evidence="1">
    <location>
        <begin position="118"/>
        <end position="152"/>
    </location>
</feature>
<evidence type="ECO:0000313" key="2">
    <source>
        <dbReference type="EMBL" id="MUL34935.1"/>
    </source>
</evidence>
<sequence>MAPIKLKCTFNAQADKGPKSDFTQDIEVEDTDQAGFSIKVGQTREIELQASDDNRNISFLLIKPNWSNPENLIYSASADGQTWSSEVTLDKPHVYLGTGLISLLGVIPKRLKFTYNPPAPAAQAKKPEPTTSAQANKPDSTNDEPKRIEILVGRSVFTDTSAQCKPSMSMSK</sequence>
<dbReference type="AlphaFoldDB" id="A0A6N8FRG3"/>
<name>A0A6N8FRG3_9CHRO</name>
<dbReference type="RefSeq" id="WP_105220247.1">
    <property type="nucleotide sequence ID" value="NZ_CAWNSU010000059.1"/>
</dbReference>